<proteinExistence type="predicted"/>
<gene>
    <name evidence="2" type="ORF">niasHT_022190</name>
</gene>
<feature type="transmembrane region" description="Helical" evidence="1">
    <location>
        <begin position="12"/>
        <end position="30"/>
    </location>
</feature>
<keyword evidence="1" id="KW-0472">Membrane</keyword>
<reference evidence="2 3" key="1">
    <citation type="submission" date="2024-10" db="EMBL/GenBank/DDBJ databases">
        <authorList>
            <person name="Kim D."/>
        </authorList>
    </citation>
    <scope>NUCLEOTIDE SEQUENCE [LARGE SCALE GENOMIC DNA]</scope>
    <source>
        <strain evidence="2">BH-2024</strain>
    </source>
</reference>
<sequence length="135" mass="15323">MAQCSQKILRHFSVSLIFIVLLALFIESVAPNAEIEIKFVNKKVYYTSKRDVESLIDQGYEIAGMTENDYDFTFVFVKKDDHKKDQIGALVQKIGEQQKSVDTLVEQIKTLNGKLDKIVDKIGILVKQLGKKDGK</sequence>
<evidence type="ECO:0000313" key="2">
    <source>
        <dbReference type="EMBL" id="KAL3094708.1"/>
    </source>
</evidence>
<dbReference type="AlphaFoldDB" id="A0ABD2JVW0"/>
<dbReference type="Proteomes" id="UP001620626">
    <property type="component" value="Unassembled WGS sequence"/>
</dbReference>
<organism evidence="2 3">
    <name type="scientific">Heterodera trifolii</name>
    <dbReference type="NCBI Taxonomy" id="157864"/>
    <lineage>
        <taxon>Eukaryota</taxon>
        <taxon>Metazoa</taxon>
        <taxon>Ecdysozoa</taxon>
        <taxon>Nematoda</taxon>
        <taxon>Chromadorea</taxon>
        <taxon>Rhabditida</taxon>
        <taxon>Tylenchina</taxon>
        <taxon>Tylenchomorpha</taxon>
        <taxon>Tylenchoidea</taxon>
        <taxon>Heteroderidae</taxon>
        <taxon>Heteroderinae</taxon>
        <taxon>Heterodera</taxon>
    </lineage>
</organism>
<keyword evidence="1" id="KW-0812">Transmembrane</keyword>
<name>A0ABD2JVW0_9BILA</name>
<comment type="caution">
    <text evidence="2">The sequence shown here is derived from an EMBL/GenBank/DDBJ whole genome shotgun (WGS) entry which is preliminary data.</text>
</comment>
<dbReference type="EMBL" id="JBICBT010000891">
    <property type="protein sequence ID" value="KAL3094708.1"/>
    <property type="molecule type" value="Genomic_DNA"/>
</dbReference>
<accession>A0ABD2JVW0</accession>
<protein>
    <submittedName>
        <fullName evidence="2">Uncharacterized protein</fullName>
    </submittedName>
</protein>
<keyword evidence="1" id="KW-1133">Transmembrane helix</keyword>
<keyword evidence="3" id="KW-1185">Reference proteome</keyword>
<evidence type="ECO:0000313" key="3">
    <source>
        <dbReference type="Proteomes" id="UP001620626"/>
    </source>
</evidence>
<evidence type="ECO:0000256" key="1">
    <source>
        <dbReference type="SAM" id="Phobius"/>
    </source>
</evidence>